<dbReference type="GO" id="GO:0003677">
    <property type="term" value="F:DNA binding"/>
    <property type="evidence" value="ECO:0007669"/>
    <property type="project" value="UniProtKB-KW"/>
</dbReference>
<proteinExistence type="inferred from homology"/>
<keyword evidence="3" id="KW-0238">DNA-binding</keyword>
<dbReference type="PANTHER" id="PTHR30419">
    <property type="entry name" value="HTH-TYPE TRANSCRIPTIONAL REGULATOR YBHD"/>
    <property type="match status" value="1"/>
</dbReference>
<dbReference type="EMBL" id="CP039964">
    <property type="protein sequence ID" value="QCO55495.1"/>
    <property type="molecule type" value="Genomic_DNA"/>
</dbReference>
<sequence>MKIQNLKTLVAVSENRSFVEAGEVIGLSHSAVSLHIKALEDELGVLLFDRKSRPPTITGKGVELVLHARKLLTILDEISGLSSQENLMGSLTVGVIHSALINLVPPALASLRHVHPKLSISLTKGGSKDLTDRVRRQELDVAIVAEPDNLIDDLEYHPVCVEPMFLLMPSFVLGRDVRTILSTHPYIWYDRTSWTGSQIQRYLQSQKISVQDGVEIDSLEAVEQLVRHGLGVSIAPKSTCGIDDFCDEIRVVPLDNPQPVRNIVMISRKHNPREKLAQGLLIELQKPKPEQLTGNMIPLSECGLKLQRPSPN</sequence>
<evidence type="ECO:0000259" key="5">
    <source>
        <dbReference type="PROSITE" id="PS50931"/>
    </source>
</evidence>
<reference evidence="6 7" key="1">
    <citation type="submission" date="2019-05" db="EMBL/GenBank/DDBJ databases">
        <title>Pseudorhodobacter turbinis sp. nov., isolated from the gut of the Korean turban shell.</title>
        <authorList>
            <person name="Jeong Y.-S."/>
            <person name="Kang W.-R."/>
            <person name="Bae J.-W."/>
        </authorList>
    </citation>
    <scope>NUCLEOTIDE SEQUENCE [LARGE SCALE GENOMIC DNA]</scope>
    <source>
        <strain evidence="6 7">S12M18</strain>
    </source>
</reference>
<gene>
    <name evidence="6" type="ORF">EOK75_06845</name>
</gene>
<evidence type="ECO:0000313" key="6">
    <source>
        <dbReference type="EMBL" id="QCO55495.1"/>
    </source>
</evidence>
<dbReference type="InterPro" id="IPR036390">
    <property type="entry name" value="WH_DNA-bd_sf"/>
</dbReference>
<dbReference type="GO" id="GO:0005829">
    <property type="term" value="C:cytosol"/>
    <property type="evidence" value="ECO:0007669"/>
    <property type="project" value="TreeGrafter"/>
</dbReference>
<dbReference type="RefSeq" id="WP_137193165.1">
    <property type="nucleotide sequence ID" value="NZ_CP039964.1"/>
</dbReference>
<dbReference type="AlphaFoldDB" id="A0A4P8EG57"/>
<dbReference type="Pfam" id="PF00126">
    <property type="entry name" value="HTH_1"/>
    <property type="match status" value="1"/>
</dbReference>
<dbReference type="OrthoDB" id="9811588at2"/>
<dbReference type="InterPro" id="IPR036388">
    <property type="entry name" value="WH-like_DNA-bd_sf"/>
</dbReference>
<dbReference type="GO" id="GO:0003700">
    <property type="term" value="F:DNA-binding transcription factor activity"/>
    <property type="evidence" value="ECO:0007669"/>
    <property type="project" value="InterPro"/>
</dbReference>
<dbReference type="PROSITE" id="PS50931">
    <property type="entry name" value="HTH_LYSR"/>
    <property type="match status" value="1"/>
</dbReference>
<dbReference type="Proteomes" id="UP000298631">
    <property type="component" value="Chromosome"/>
</dbReference>
<feature type="domain" description="HTH lysR-type" evidence="5">
    <location>
        <begin position="1"/>
        <end position="58"/>
    </location>
</feature>
<evidence type="ECO:0000256" key="3">
    <source>
        <dbReference type="ARBA" id="ARBA00023125"/>
    </source>
</evidence>
<evidence type="ECO:0000313" key="7">
    <source>
        <dbReference type="Proteomes" id="UP000298631"/>
    </source>
</evidence>
<evidence type="ECO:0000256" key="1">
    <source>
        <dbReference type="ARBA" id="ARBA00009437"/>
    </source>
</evidence>
<keyword evidence="7" id="KW-1185">Reference proteome</keyword>
<evidence type="ECO:0000256" key="4">
    <source>
        <dbReference type="ARBA" id="ARBA00023163"/>
    </source>
</evidence>
<organism evidence="6 7">
    <name type="scientific">Pseudorhodobacter turbinis</name>
    <dbReference type="NCBI Taxonomy" id="2500533"/>
    <lineage>
        <taxon>Bacteria</taxon>
        <taxon>Pseudomonadati</taxon>
        <taxon>Pseudomonadota</taxon>
        <taxon>Alphaproteobacteria</taxon>
        <taxon>Rhodobacterales</taxon>
        <taxon>Paracoccaceae</taxon>
        <taxon>Pseudorhodobacter</taxon>
    </lineage>
</organism>
<comment type="similarity">
    <text evidence="1">Belongs to the LysR transcriptional regulatory family.</text>
</comment>
<dbReference type="KEGG" id="pseb:EOK75_06845"/>
<keyword evidence="4" id="KW-0804">Transcription</keyword>
<keyword evidence="2" id="KW-0805">Transcription regulation</keyword>
<protein>
    <submittedName>
        <fullName evidence="6">LysR family transcriptional regulator</fullName>
    </submittedName>
</protein>
<dbReference type="Gene3D" id="3.40.190.10">
    <property type="entry name" value="Periplasmic binding protein-like II"/>
    <property type="match status" value="2"/>
</dbReference>
<dbReference type="SUPFAM" id="SSF53850">
    <property type="entry name" value="Periplasmic binding protein-like II"/>
    <property type="match status" value="1"/>
</dbReference>
<dbReference type="InterPro" id="IPR000847">
    <property type="entry name" value="LysR_HTH_N"/>
</dbReference>
<dbReference type="SUPFAM" id="SSF46785">
    <property type="entry name" value="Winged helix' DNA-binding domain"/>
    <property type="match status" value="1"/>
</dbReference>
<dbReference type="Gene3D" id="1.10.10.10">
    <property type="entry name" value="Winged helix-like DNA-binding domain superfamily/Winged helix DNA-binding domain"/>
    <property type="match status" value="1"/>
</dbReference>
<dbReference type="InterPro" id="IPR005119">
    <property type="entry name" value="LysR_subst-bd"/>
</dbReference>
<evidence type="ECO:0000256" key="2">
    <source>
        <dbReference type="ARBA" id="ARBA00023015"/>
    </source>
</evidence>
<dbReference type="Pfam" id="PF03466">
    <property type="entry name" value="LysR_substrate"/>
    <property type="match status" value="1"/>
</dbReference>
<dbReference type="InterPro" id="IPR050950">
    <property type="entry name" value="HTH-type_LysR_regulators"/>
</dbReference>
<name>A0A4P8EG57_9RHOB</name>
<accession>A0A4P8EG57</accession>